<dbReference type="SUPFAM" id="SSF52058">
    <property type="entry name" value="L domain-like"/>
    <property type="match status" value="1"/>
</dbReference>
<accession>A0A4Z0JBY0</accession>
<dbReference type="OrthoDB" id="2680104at2"/>
<keyword evidence="4" id="KW-1133">Transmembrane helix</keyword>
<sequence>MHVQRQRYRKYFEANTDKYGVIVLISLVSLGWQLKTAIPAAADQTPMPASQQQPAAAVEKASDEPAGDDDGDDAADGGAINATEALDEATVTTKKATSAVTPDNTVDAVAIARTVAQATLPKSQGPVPTSRRTTRMTAVPTAAEPVSADTAADTTSEPASATPGPYQFPVASYTNETIDQWMPNRILQRAVWLALRDTSQTDGKTWATQREITQQDMRRLQRLYVTGNAESHGISSYIDGKTEFSLKGLAYAVNLETLSLGGGHIQNEPFQVYGDVVDISPLAYLPKLEYAALDNNRIADISPLRHLQQLDRLYLTFNRIADFSPLMGHEFRQLTVTRQLVTLPAIAVDAQTRRAQMASPYIQPNGPWAVAGLGTTLANYLRQNISFQLTETGHLWNFVEYHTMPDTDIDLGETDDDWGTLYFKNIPDQLPGDHGGLEDNQAHHQIALPDYYYLMGEAYPDTDEFKTTDGDIEWYVVQPYTIIQKAGAVTVHYQDQTGQTLAPDRTLPQGNVGDAYDTSQLVAAIKGYTLTTPPDNAAGKYTANPISVTYVYRKNPVKPDTTRPPVPGVTPPVEVIPPTSVVPPTTEPIFPGSPVPVTPPTVTGPTDVNQPPVTVAPTSEMPSAGTESAVTPTMPVTHAEIGDLLTKTPQRPRRKAIPGHGTALQQAVAHPKVGGHRKLTPRQPTLPQTDERRAWAWWGMALLLITVVNGWLGKRWWMRLLKKQK</sequence>
<comment type="caution">
    <text evidence="6">The sequence shown here is derived from an EMBL/GenBank/DDBJ whole genome shotgun (WGS) entry which is preliminary data.</text>
</comment>
<dbReference type="AlphaFoldDB" id="A0A4Z0JBY0"/>
<proteinExistence type="predicted"/>
<evidence type="ECO:0000259" key="5">
    <source>
        <dbReference type="Pfam" id="PF06458"/>
    </source>
</evidence>
<dbReference type="Proteomes" id="UP000297348">
    <property type="component" value="Unassembled WGS sequence"/>
</dbReference>
<evidence type="ECO:0000313" key="6">
    <source>
        <dbReference type="EMBL" id="TGD19837.1"/>
    </source>
</evidence>
<dbReference type="PANTHER" id="PTHR18849:SF0">
    <property type="entry name" value="CILIA- AND FLAGELLA-ASSOCIATED PROTEIN 410-RELATED"/>
    <property type="match status" value="1"/>
</dbReference>
<feature type="transmembrane region" description="Helical" evidence="4">
    <location>
        <begin position="21"/>
        <end position="42"/>
    </location>
</feature>
<keyword evidence="4" id="KW-0472">Membrane</keyword>
<dbReference type="PROSITE" id="PS51450">
    <property type="entry name" value="LRR"/>
    <property type="match status" value="1"/>
</dbReference>
<evidence type="ECO:0000313" key="7">
    <source>
        <dbReference type="Proteomes" id="UP000297348"/>
    </source>
</evidence>
<name>A0A4Z0JBY0_9LACO</name>
<dbReference type="Pfam" id="PF06458">
    <property type="entry name" value="MucBP"/>
    <property type="match status" value="1"/>
</dbReference>
<dbReference type="PANTHER" id="PTHR18849">
    <property type="entry name" value="LEUCINE RICH REPEAT PROTEIN"/>
    <property type="match status" value="1"/>
</dbReference>
<dbReference type="InterPro" id="IPR001611">
    <property type="entry name" value="Leu-rich_rpt"/>
</dbReference>
<evidence type="ECO:0000256" key="2">
    <source>
        <dbReference type="ARBA" id="ARBA00022737"/>
    </source>
</evidence>
<gene>
    <name evidence="6" type="ORF">EGT51_03090</name>
</gene>
<feature type="compositionally biased region" description="Polar residues" evidence="3">
    <location>
        <begin position="120"/>
        <end position="131"/>
    </location>
</feature>
<dbReference type="Gene3D" id="3.80.10.10">
    <property type="entry name" value="Ribonuclease Inhibitor"/>
    <property type="match status" value="1"/>
</dbReference>
<feature type="compositionally biased region" description="Low complexity" evidence="3">
    <location>
        <begin position="44"/>
        <end position="57"/>
    </location>
</feature>
<feature type="compositionally biased region" description="Acidic residues" evidence="3">
    <location>
        <begin position="65"/>
        <end position="75"/>
    </location>
</feature>
<feature type="transmembrane region" description="Helical" evidence="4">
    <location>
        <begin position="695"/>
        <end position="713"/>
    </location>
</feature>
<feature type="region of interest" description="Disordered" evidence="3">
    <location>
        <begin position="656"/>
        <end position="687"/>
    </location>
</feature>
<keyword evidence="2" id="KW-0677">Repeat</keyword>
<dbReference type="EMBL" id="RKLX01000003">
    <property type="protein sequence ID" value="TGD19837.1"/>
    <property type="molecule type" value="Genomic_DNA"/>
</dbReference>
<organism evidence="6 7">
    <name type="scientific">Levilactobacillus suantsaiihabitans</name>
    <dbReference type="NCBI Taxonomy" id="2487722"/>
    <lineage>
        <taxon>Bacteria</taxon>
        <taxon>Bacillati</taxon>
        <taxon>Bacillota</taxon>
        <taxon>Bacilli</taxon>
        <taxon>Lactobacillales</taxon>
        <taxon>Lactobacillaceae</taxon>
        <taxon>Levilactobacillus</taxon>
    </lineage>
</organism>
<feature type="domain" description="MucBP" evidence="5">
    <location>
        <begin position="489"/>
        <end position="553"/>
    </location>
</feature>
<evidence type="ECO:0000256" key="4">
    <source>
        <dbReference type="SAM" id="Phobius"/>
    </source>
</evidence>
<keyword evidence="7" id="KW-1185">Reference proteome</keyword>
<dbReference type="RefSeq" id="WP_135367337.1">
    <property type="nucleotide sequence ID" value="NZ_RKLX01000003.1"/>
</dbReference>
<feature type="region of interest" description="Disordered" evidence="3">
    <location>
        <begin position="42"/>
        <end position="78"/>
    </location>
</feature>
<evidence type="ECO:0000256" key="1">
    <source>
        <dbReference type="ARBA" id="ARBA00022614"/>
    </source>
</evidence>
<reference evidence="6 7" key="1">
    <citation type="submission" date="2018-10" db="EMBL/GenBank/DDBJ databases">
        <title>Lactobacillus sp. R7 and Lactobacillus sp. R19 isolated from fermented mustard green product of Taiwan.</title>
        <authorList>
            <person name="Lin S.-T."/>
        </authorList>
    </citation>
    <scope>NUCLEOTIDE SEQUENCE [LARGE SCALE GENOMIC DNA]</scope>
    <source>
        <strain evidence="6 7">BCRC 81129</strain>
    </source>
</reference>
<keyword evidence="4" id="KW-0812">Transmembrane</keyword>
<evidence type="ECO:0000256" key="3">
    <source>
        <dbReference type="SAM" id="MobiDB-lite"/>
    </source>
</evidence>
<feature type="region of interest" description="Disordered" evidence="3">
    <location>
        <begin position="120"/>
        <end position="163"/>
    </location>
</feature>
<dbReference type="InterPro" id="IPR009459">
    <property type="entry name" value="MucBP_dom"/>
</dbReference>
<dbReference type="InterPro" id="IPR032675">
    <property type="entry name" value="LRR_dom_sf"/>
</dbReference>
<dbReference type="Gene3D" id="3.10.20.320">
    <property type="entry name" value="Putative peptidoglycan bound protein (lpxtg motif)"/>
    <property type="match status" value="1"/>
</dbReference>
<protein>
    <recommendedName>
        <fullName evidence="5">MucBP domain-containing protein</fullName>
    </recommendedName>
</protein>
<keyword evidence="1" id="KW-0433">Leucine-rich repeat</keyword>